<protein>
    <submittedName>
        <fullName evidence="2">Caspase 8</fullName>
    </submittedName>
</protein>
<evidence type="ECO:0000259" key="1">
    <source>
        <dbReference type="PROSITE" id="PS50209"/>
    </source>
</evidence>
<proteinExistence type="evidence at transcript level"/>
<name>V9KTA3_CALMI</name>
<feature type="domain" description="CARD" evidence="1">
    <location>
        <begin position="4"/>
        <end position="82"/>
    </location>
</feature>
<dbReference type="PROSITE" id="PS50209">
    <property type="entry name" value="CARD"/>
    <property type="match status" value="1"/>
</dbReference>
<evidence type="ECO:0000313" key="2">
    <source>
        <dbReference type="EMBL" id="AFP01639.1"/>
    </source>
</evidence>
<dbReference type="Pfam" id="PF00619">
    <property type="entry name" value="CARD"/>
    <property type="match status" value="1"/>
</dbReference>
<organism evidence="2">
    <name type="scientific">Callorhinchus milii</name>
    <name type="common">Ghost shark</name>
    <dbReference type="NCBI Taxonomy" id="7868"/>
    <lineage>
        <taxon>Eukaryota</taxon>
        <taxon>Metazoa</taxon>
        <taxon>Chordata</taxon>
        <taxon>Craniata</taxon>
        <taxon>Vertebrata</taxon>
        <taxon>Chondrichthyes</taxon>
        <taxon>Holocephali</taxon>
        <taxon>Chimaeriformes</taxon>
        <taxon>Callorhinchidae</taxon>
        <taxon>Callorhinchus</taxon>
    </lineage>
</organism>
<dbReference type="AlphaFoldDB" id="V9KTA3"/>
<reference evidence="2" key="1">
    <citation type="journal article" date="2014" name="Nature">
        <title>Elephant shark genome provides unique insights into gnathostome evolution.</title>
        <authorList>
            <consortium name="International Elephant Shark Genome Sequencing Consortium"/>
            <person name="Venkatesh B."/>
            <person name="Lee A.P."/>
            <person name="Ravi V."/>
            <person name="Maurya A.K."/>
            <person name="Lian M.M."/>
            <person name="Swann J.B."/>
            <person name="Ohta Y."/>
            <person name="Flajnik M.F."/>
            <person name="Sutoh Y."/>
            <person name="Kasahara M."/>
            <person name="Hoon S."/>
            <person name="Gangu V."/>
            <person name="Roy S.W."/>
            <person name="Irimia M."/>
            <person name="Korzh V."/>
            <person name="Kondrychyn I."/>
            <person name="Lim Z.W."/>
            <person name="Tay B.H."/>
            <person name="Tohari S."/>
            <person name="Kong K.W."/>
            <person name="Ho S."/>
            <person name="Lorente-Galdos B."/>
            <person name="Quilez J."/>
            <person name="Marques-Bonet T."/>
            <person name="Raney B.J."/>
            <person name="Ingham P.W."/>
            <person name="Tay A."/>
            <person name="Hillier L.W."/>
            <person name="Minx P."/>
            <person name="Boehm T."/>
            <person name="Wilson R.K."/>
            <person name="Brenner S."/>
            <person name="Warren W.C."/>
        </authorList>
    </citation>
    <scope>NUCLEOTIDE SEQUENCE</scope>
    <source>
        <tissue evidence="2">Spleen</tissue>
    </source>
</reference>
<dbReference type="GO" id="GO:0042981">
    <property type="term" value="P:regulation of apoptotic process"/>
    <property type="evidence" value="ECO:0007669"/>
    <property type="project" value="InterPro"/>
</dbReference>
<dbReference type="SUPFAM" id="SSF47986">
    <property type="entry name" value="DEATH domain"/>
    <property type="match status" value="1"/>
</dbReference>
<accession>V9KTA3</accession>
<dbReference type="CDD" id="cd01671">
    <property type="entry name" value="CARD"/>
    <property type="match status" value="1"/>
</dbReference>
<dbReference type="Gene3D" id="1.10.533.10">
    <property type="entry name" value="Death Domain, Fas"/>
    <property type="match status" value="1"/>
</dbReference>
<dbReference type="EMBL" id="JW869121">
    <property type="protein sequence ID" value="AFP01639.1"/>
    <property type="molecule type" value="mRNA"/>
</dbReference>
<sequence length="163" mass="19145">MAVDMKKAQREIKSKKCELIECLASDPDYILQKVDSKEMLFTHEYQALKAQQNPIKRITDLLDMILGKGEKKCEEFICALKEVQDTYPQLQCLRDKTEDDQDKSTNTYIEATVENHQNESQNKKRYRNLILIKDTAETKQRGEDDSGIFSWLWCCMRHGDQFK</sequence>
<dbReference type="InterPro" id="IPR001315">
    <property type="entry name" value="CARD"/>
</dbReference>
<dbReference type="InterPro" id="IPR011029">
    <property type="entry name" value="DEATH-like_dom_sf"/>
</dbReference>